<dbReference type="RefSeq" id="WP_269745494.1">
    <property type="nucleotide sequence ID" value="NZ_LANP01000030.1"/>
</dbReference>
<keyword evidence="2" id="KW-1185">Reference proteome</keyword>
<comment type="caution">
    <text evidence="1">The sequence shown here is derived from an EMBL/GenBank/DDBJ whole genome shotgun (WGS) entry which is preliminary data.</text>
</comment>
<dbReference type="PATRIC" id="fig|1359168.3.peg.816"/>
<dbReference type="AlphaFoldDB" id="A0A0F3MGX4"/>
<proteinExistence type="predicted"/>
<organism evidence="1 2">
    <name type="scientific">Orientia chuto str. Dubai</name>
    <dbReference type="NCBI Taxonomy" id="1359168"/>
    <lineage>
        <taxon>Bacteria</taxon>
        <taxon>Pseudomonadati</taxon>
        <taxon>Pseudomonadota</taxon>
        <taxon>Alphaproteobacteria</taxon>
        <taxon>Rickettsiales</taxon>
        <taxon>Rickettsiaceae</taxon>
        <taxon>Rickettsieae</taxon>
        <taxon>Orientia</taxon>
    </lineage>
</organism>
<sequence length="44" mass="5158">MKKIQNLDKFSDIIKIMLKEKFDDNTFNSEIIIAVIVANRKFKG</sequence>
<gene>
    <name evidence="1" type="ORF">OCHUTO_1021</name>
</gene>
<dbReference type="Proteomes" id="UP000033616">
    <property type="component" value="Unassembled WGS sequence"/>
</dbReference>
<dbReference type="EMBL" id="LANP01000030">
    <property type="protein sequence ID" value="KJV55010.1"/>
    <property type="molecule type" value="Genomic_DNA"/>
</dbReference>
<protein>
    <submittedName>
        <fullName evidence="1">Uncharacterized protein</fullName>
    </submittedName>
</protein>
<evidence type="ECO:0000313" key="1">
    <source>
        <dbReference type="EMBL" id="KJV55010.1"/>
    </source>
</evidence>
<reference evidence="1 2" key="1">
    <citation type="submission" date="2015-02" db="EMBL/GenBank/DDBJ databases">
        <title>Genome Sequencing of Rickettsiales.</title>
        <authorList>
            <person name="Daugherty S.C."/>
            <person name="Su Q."/>
            <person name="Abolude K."/>
            <person name="Beier-Sexton M."/>
            <person name="Carlyon J.A."/>
            <person name="Carter R."/>
            <person name="Day N.P."/>
            <person name="Dumler S.J."/>
            <person name="Dyachenko V."/>
            <person name="Godinez A."/>
            <person name="Kurtti T.J."/>
            <person name="Lichay M."/>
            <person name="Mullins K.E."/>
            <person name="Ott S."/>
            <person name="Pappas-Brown V."/>
            <person name="Paris D.H."/>
            <person name="Patel P."/>
            <person name="Richards A.L."/>
            <person name="Sadzewicz L."/>
            <person name="Sears K."/>
            <person name="Seidman D."/>
            <person name="Sengamalay N."/>
            <person name="Stenos J."/>
            <person name="Tallon L.J."/>
            <person name="Vincent G."/>
            <person name="Fraser C.M."/>
            <person name="Munderloh U."/>
            <person name="Dunning-Hotopp J.C."/>
        </authorList>
    </citation>
    <scope>NUCLEOTIDE SEQUENCE [LARGE SCALE GENOMIC DNA]</scope>
    <source>
        <strain evidence="1 2">Fuller</strain>
    </source>
</reference>
<evidence type="ECO:0000313" key="2">
    <source>
        <dbReference type="Proteomes" id="UP000033616"/>
    </source>
</evidence>
<name>A0A0F3MGX4_9RICK</name>
<accession>A0A0F3MGX4</accession>